<dbReference type="GeneID" id="68110620"/>
<dbReference type="Proteomes" id="UP000444721">
    <property type="component" value="Unassembled WGS sequence"/>
</dbReference>
<dbReference type="VEuPathDB" id="AmoebaDB:FDP41_003402"/>
<evidence type="ECO:0000313" key="2">
    <source>
        <dbReference type="EMBL" id="KAF0977410.1"/>
    </source>
</evidence>
<dbReference type="OrthoDB" id="6132182at2759"/>
<keyword evidence="3" id="KW-1185">Reference proteome</keyword>
<dbReference type="VEuPathDB" id="AmoebaDB:NF0062660"/>
<accession>A0A6A5BUI6</accession>
<reference evidence="2 3" key="1">
    <citation type="journal article" date="2019" name="Sci. Rep.">
        <title>Nanopore sequencing improves the draft genome of the human pathogenic amoeba Naegleria fowleri.</title>
        <authorList>
            <person name="Liechti N."/>
            <person name="Schurch N."/>
            <person name="Bruggmann R."/>
            <person name="Wittwer M."/>
        </authorList>
    </citation>
    <scope>NUCLEOTIDE SEQUENCE [LARGE SCALE GENOMIC DNA]</scope>
    <source>
        <strain evidence="2 3">ATCC 30894</strain>
    </source>
</reference>
<comment type="caution">
    <text evidence="2">The sequence shown here is derived from an EMBL/GenBank/DDBJ whole genome shotgun (WGS) entry which is preliminary data.</text>
</comment>
<keyword evidence="1" id="KW-0732">Signal</keyword>
<dbReference type="RefSeq" id="XP_044562123.1">
    <property type="nucleotide sequence ID" value="XM_044706703.1"/>
</dbReference>
<organism evidence="2 3">
    <name type="scientific">Naegleria fowleri</name>
    <name type="common">Brain eating amoeba</name>
    <dbReference type="NCBI Taxonomy" id="5763"/>
    <lineage>
        <taxon>Eukaryota</taxon>
        <taxon>Discoba</taxon>
        <taxon>Heterolobosea</taxon>
        <taxon>Tetramitia</taxon>
        <taxon>Eutetramitia</taxon>
        <taxon>Vahlkampfiidae</taxon>
        <taxon>Naegleria</taxon>
    </lineage>
</organism>
<sequence length="188" mass="21257">MNNTRSFTFVLLQALFVIALMSLIQSSYQQDRGEAAVDAALKVLDSMGWLNSNTHLFFKRVALCESNYGQDPNTYRSGYYGGIWQVDNIAFKNTQMPQSHPILNQKYADLKSYLGIDWKTVTWSQCVKAAYSLLAARLNMYTIPASIPTSLYDQAVYWKTYYNTNQGKGTVQYFIDCCKNGGLGDDQA</sequence>
<evidence type="ECO:0000256" key="1">
    <source>
        <dbReference type="SAM" id="SignalP"/>
    </source>
</evidence>
<protein>
    <recommendedName>
        <fullName evidence="4">Transglycosylase SLT domain-containing protein</fullName>
    </recommendedName>
</protein>
<gene>
    <name evidence="2" type="ORF">FDP41_003402</name>
</gene>
<name>A0A6A5BUI6_NAEFO</name>
<dbReference type="AlphaFoldDB" id="A0A6A5BUI6"/>
<evidence type="ECO:0000313" key="3">
    <source>
        <dbReference type="Proteomes" id="UP000444721"/>
    </source>
</evidence>
<evidence type="ECO:0008006" key="4">
    <source>
        <dbReference type="Google" id="ProtNLM"/>
    </source>
</evidence>
<dbReference type="EMBL" id="VFQX01000034">
    <property type="protein sequence ID" value="KAF0977410.1"/>
    <property type="molecule type" value="Genomic_DNA"/>
</dbReference>
<dbReference type="VEuPathDB" id="AmoebaDB:NfTy_071610"/>
<feature type="chain" id="PRO_5025633587" description="Transglycosylase SLT domain-containing protein" evidence="1">
    <location>
        <begin position="27"/>
        <end position="188"/>
    </location>
</feature>
<feature type="signal peptide" evidence="1">
    <location>
        <begin position="1"/>
        <end position="26"/>
    </location>
</feature>
<proteinExistence type="predicted"/>